<feature type="region of interest" description="Disordered" evidence="1">
    <location>
        <begin position="22"/>
        <end position="43"/>
    </location>
</feature>
<feature type="region of interest" description="Disordered" evidence="1">
    <location>
        <begin position="64"/>
        <end position="95"/>
    </location>
</feature>
<evidence type="ECO:0000313" key="3">
    <source>
        <dbReference type="Proteomes" id="UP000051952"/>
    </source>
</evidence>
<reference evidence="3" key="1">
    <citation type="submission" date="2015-09" db="EMBL/GenBank/DDBJ databases">
        <authorList>
            <consortium name="Pathogen Informatics"/>
        </authorList>
    </citation>
    <scope>NUCLEOTIDE SEQUENCE [LARGE SCALE GENOMIC DNA]</scope>
    <source>
        <strain evidence="3">Lake Konstanz</strain>
    </source>
</reference>
<sequence>MVCDSFSPNPFKKDFCKNCQKSLADHPSHHAPPLASSQPPCSDFQPNLFKPDFCKNCQQGKKLHAAQSQTQSAKATVNVPPPVEKKANEPPPNPVPKPAQVVVPIAHIDSVAKPAGNGATVTQAHFDPGCSLFEPNPFKPTLCKNCRRSFESHQPPKIDKPQTVVVETCGEGPCGNFEPNPFKPDLCKTCRLNKNSHQSQQVQPVQTVPSTKPAISAPAPASPAPAAKKAPAKEESSDDDDTPAKPAAKQGKPAAKRSGAFEMSDDDDVASTRRNPVPKVGPRPKVNKAVFGSDSSGDEATNDPLGKEKVAFDPSAAADHHSKYRMKK</sequence>
<gene>
    <name evidence="2" type="ORF">BSAL_12160</name>
</gene>
<proteinExistence type="predicted"/>
<accession>A0A0S4JCD2</accession>
<organism evidence="2 3">
    <name type="scientific">Bodo saltans</name>
    <name type="common">Flagellated protozoan</name>
    <dbReference type="NCBI Taxonomy" id="75058"/>
    <lineage>
        <taxon>Eukaryota</taxon>
        <taxon>Discoba</taxon>
        <taxon>Euglenozoa</taxon>
        <taxon>Kinetoplastea</taxon>
        <taxon>Metakinetoplastina</taxon>
        <taxon>Eubodonida</taxon>
        <taxon>Bodonidae</taxon>
        <taxon>Bodo</taxon>
    </lineage>
</organism>
<dbReference type="OrthoDB" id="6381867at2759"/>
<dbReference type="AlphaFoldDB" id="A0A0S4JCD2"/>
<dbReference type="Proteomes" id="UP000051952">
    <property type="component" value="Unassembled WGS sequence"/>
</dbReference>
<feature type="compositionally biased region" description="Low complexity" evidence="1">
    <location>
        <begin position="65"/>
        <end position="76"/>
    </location>
</feature>
<dbReference type="EMBL" id="CYKH01001593">
    <property type="protein sequence ID" value="CUG87817.1"/>
    <property type="molecule type" value="Genomic_DNA"/>
</dbReference>
<evidence type="ECO:0000256" key="1">
    <source>
        <dbReference type="SAM" id="MobiDB-lite"/>
    </source>
</evidence>
<protein>
    <submittedName>
        <fullName evidence="2">Uncharacterized protein</fullName>
    </submittedName>
</protein>
<name>A0A0S4JCD2_BODSA</name>
<keyword evidence="3" id="KW-1185">Reference proteome</keyword>
<dbReference type="VEuPathDB" id="TriTrypDB:BSAL_12160"/>
<feature type="compositionally biased region" description="Low complexity" evidence="1">
    <location>
        <begin position="198"/>
        <end position="229"/>
    </location>
</feature>
<evidence type="ECO:0000313" key="2">
    <source>
        <dbReference type="EMBL" id="CUG87817.1"/>
    </source>
</evidence>
<feature type="region of interest" description="Disordered" evidence="1">
    <location>
        <begin position="198"/>
        <end position="328"/>
    </location>
</feature>
<feature type="compositionally biased region" description="Low complexity" evidence="1">
    <location>
        <begin position="244"/>
        <end position="253"/>
    </location>
</feature>